<dbReference type="EMBL" id="ML170166">
    <property type="protein sequence ID" value="TDL24635.1"/>
    <property type="molecule type" value="Genomic_DNA"/>
</dbReference>
<dbReference type="PANTHER" id="PTHR44157">
    <property type="entry name" value="DNAJ HOMOLOG SUBFAMILY C MEMBER 11"/>
    <property type="match status" value="1"/>
</dbReference>
<dbReference type="OrthoDB" id="10250354at2759"/>
<dbReference type="Pfam" id="PF22774">
    <property type="entry name" value="DNAJC11_beta-barrel"/>
    <property type="match status" value="1"/>
</dbReference>
<dbReference type="Pfam" id="PF00226">
    <property type="entry name" value="DnaJ"/>
    <property type="match status" value="1"/>
</dbReference>
<dbReference type="InterPro" id="IPR052243">
    <property type="entry name" value="Mito_inner_membrane_organizer"/>
</dbReference>
<evidence type="ECO:0000259" key="2">
    <source>
        <dbReference type="PROSITE" id="PS50076"/>
    </source>
</evidence>
<evidence type="ECO:0000256" key="1">
    <source>
        <dbReference type="ARBA" id="ARBA00023186"/>
    </source>
</evidence>
<evidence type="ECO:0000313" key="4">
    <source>
        <dbReference type="Proteomes" id="UP000294933"/>
    </source>
</evidence>
<dbReference type="InterPro" id="IPR024586">
    <property type="entry name" value="DnaJ-like_C11_C"/>
</dbReference>
<dbReference type="Pfam" id="PF11875">
    <property type="entry name" value="DnaJ-like_C11_C"/>
    <property type="match status" value="1"/>
</dbReference>
<dbReference type="GO" id="GO:0042407">
    <property type="term" value="P:cristae formation"/>
    <property type="evidence" value="ECO:0007669"/>
    <property type="project" value="TreeGrafter"/>
</dbReference>
<organism evidence="3 4">
    <name type="scientific">Rickenella mellea</name>
    <dbReference type="NCBI Taxonomy" id="50990"/>
    <lineage>
        <taxon>Eukaryota</taxon>
        <taxon>Fungi</taxon>
        <taxon>Dikarya</taxon>
        <taxon>Basidiomycota</taxon>
        <taxon>Agaricomycotina</taxon>
        <taxon>Agaricomycetes</taxon>
        <taxon>Hymenochaetales</taxon>
        <taxon>Rickenellaceae</taxon>
        <taxon>Rickenella</taxon>
    </lineage>
</organism>
<gene>
    <name evidence="3" type="ORF">BD410DRAFT_786161</name>
</gene>
<proteinExistence type="predicted"/>
<dbReference type="AlphaFoldDB" id="A0A4Y7QB12"/>
<dbReference type="PRINTS" id="PR00625">
    <property type="entry name" value="JDOMAIN"/>
</dbReference>
<feature type="domain" description="J" evidence="2">
    <location>
        <begin position="15"/>
        <end position="83"/>
    </location>
</feature>
<dbReference type="SUPFAM" id="SSF46565">
    <property type="entry name" value="Chaperone J-domain"/>
    <property type="match status" value="1"/>
</dbReference>
<sequence length="588" mass="65800">MSVPEDEEKWKDKEFLYTVLNLPVTASAQEIRERYRALSVVFHPDKQHDERTKDTAATKFYETQRAYEVLSDPFLREVYDTLGNEGLKLKLPSSYRELTTEELRKALKNAFNDAQVAELESRVHSQGRVVCGLDMSPLFRPASVAKPWHIDFAERWRQTRVIAFGVRHSFEKEISPQMKVTLIGRMSQGSNDESTTSGIPKGDISSARLQGNFTANIRHQYSPQLRFEGSANLLRRHSLNMSAVYSDGENSITASTQLDPRSSTELSVPPITLALGRRLFRDSFTHGTVAVGVQSGRPVVQVGLMRPVVLLKDGNIVFGWTCGVNLKPLETGPSFNAEWVVYVKDLALQVKVGSEVALIGGAGSYMTGEWSNETKDTSVGATVSLSIVGVSLRLRLSHLGQSILLPIGISNQYNPQMALLGTVIPTVAFLLADHFILKPKRIESRLARRRAVRQEFKDQISEKKRQAEESNLLLRDVAKRHTQAERDGDGLVILHAVYVPVEARDQPVLGLSVDVTIPLQALVHNAQLYIPGNRPKYGLPGFYDPLPEFHKKLQIRYEFRGRSHYAEVADLAPVVLPLQDHLVEKHIA</sequence>
<dbReference type="STRING" id="50990.A0A4Y7QB12"/>
<dbReference type="SMART" id="SM00271">
    <property type="entry name" value="DnaJ"/>
    <property type="match status" value="1"/>
</dbReference>
<dbReference type="InterPro" id="IPR036869">
    <property type="entry name" value="J_dom_sf"/>
</dbReference>
<dbReference type="Proteomes" id="UP000294933">
    <property type="component" value="Unassembled WGS sequence"/>
</dbReference>
<dbReference type="PANTHER" id="PTHR44157:SF1">
    <property type="entry name" value="DNAJ HOMOLOG SUBFAMILY C MEMBER 11"/>
    <property type="match status" value="1"/>
</dbReference>
<protein>
    <submittedName>
        <fullName evidence="3">DnaJ-domain-containing protein</fullName>
    </submittedName>
</protein>
<dbReference type="GO" id="GO:0005739">
    <property type="term" value="C:mitochondrion"/>
    <property type="evidence" value="ECO:0007669"/>
    <property type="project" value="GOC"/>
</dbReference>
<dbReference type="InterPro" id="IPR055225">
    <property type="entry name" value="DNAJC11-like_beta-barrel"/>
</dbReference>
<dbReference type="CDD" id="cd06257">
    <property type="entry name" value="DnaJ"/>
    <property type="match status" value="1"/>
</dbReference>
<dbReference type="InterPro" id="IPR001623">
    <property type="entry name" value="DnaJ_domain"/>
</dbReference>
<keyword evidence="4" id="KW-1185">Reference proteome</keyword>
<name>A0A4Y7QB12_9AGAM</name>
<keyword evidence="1" id="KW-0143">Chaperone</keyword>
<accession>A0A4Y7QB12</accession>
<reference evidence="3 4" key="1">
    <citation type="submission" date="2018-06" db="EMBL/GenBank/DDBJ databases">
        <title>A transcriptomic atlas of mushroom development highlights an independent origin of complex multicellularity.</title>
        <authorList>
            <consortium name="DOE Joint Genome Institute"/>
            <person name="Krizsan K."/>
            <person name="Almasi E."/>
            <person name="Merenyi Z."/>
            <person name="Sahu N."/>
            <person name="Viragh M."/>
            <person name="Koszo T."/>
            <person name="Mondo S."/>
            <person name="Kiss B."/>
            <person name="Balint B."/>
            <person name="Kues U."/>
            <person name="Barry K."/>
            <person name="Hegedus J.C."/>
            <person name="Henrissat B."/>
            <person name="Johnson J."/>
            <person name="Lipzen A."/>
            <person name="Ohm R."/>
            <person name="Nagy I."/>
            <person name="Pangilinan J."/>
            <person name="Yan J."/>
            <person name="Xiong Y."/>
            <person name="Grigoriev I.V."/>
            <person name="Hibbett D.S."/>
            <person name="Nagy L.G."/>
        </authorList>
    </citation>
    <scope>NUCLEOTIDE SEQUENCE [LARGE SCALE GENOMIC DNA]</scope>
    <source>
        <strain evidence="3 4">SZMC22713</strain>
    </source>
</reference>
<dbReference type="VEuPathDB" id="FungiDB:BD410DRAFT_786161"/>
<evidence type="ECO:0000313" key="3">
    <source>
        <dbReference type="EMBL" id="TDL24635.1"/>
    </source>
</evidence>
<dbReference type="PROSITE" id="PS50076">
    <property type="entry name" value="DNAJ_2"/>
    <property type="match status" value="1"/>
</dbReference>
<dbReference type="Gene3D" id="1.10.287.110">
    <property type="entry name" value="DnaJ domain"/>
    <property type="match status" value="1"/>
</dbReference>